<feature type="domain" description="Solute-binding protein family 5" evidence="1">
    <location>
        <begin position="27"/>
        <end position="289"/>
    </location>
</feature>
<dbReference type="Pfam" id="PF00496">
    <property type="entry name" value="SBP_bac_5"/>
    <property type="match status" value="1"/>
</dbReference>
<dbReference type="SUPFAM" id="SSF53850">
    <property type="entry name" value="Periplasmic binding protein-like II"/>
    <property type="match status" value="1"/>
</dbReference>
<reference evidence="2" key="1">
    <citation type="journal article" date="2014" name="Front. Microbiol.">
        <title>High frequency of phylogenetically diverse reductive dehalogenase-homologous genes in deep subseafloor sedimentary metagenomes.</title>
        <authorList>
            <person name="Kawai M."/>
            <person name="Futagami T."/>
            <person name="Toyoda A."/>
            <person name="Takaki Y."/>
            <person name="Nishi S."/>
            <person name="Hori S."/>
            <person name="Arai W."/>
            <person name="Tsubouchi T."/>
            <person name="Morono Y."/>
            <person name="Uchiyama I."/>
            <person name="Ito T."/>
            <person name="Fujiyama A."/>
            <person name="Inagaki F."/>
            <person name="Takami H."/>
        </authorList>
    </citation>
    <scope>NUCLEOTIDE SEQUENCE</scope>
    <source>
        <strain evidence="2">Expedition CK06-06</strain>
    </source>
</reference>
<gene>
    <name evidence="2" type="ORF">S06H3_27139</name>
</gene>
<feature type="non-terminal residue" evidence="2">
    <location>
        <position position="291"/>
    </location>
</feature>
<dbReference type="PANTHER" id="PTHR30290">
    <property type="entry name" value="PERIPLASMIC BINDING COMPONENT OF ABC TRANSPORTER"/>
    <property type="match status" value="1"/>
</dbReference>
<dbReference type="InterPro" id="IPR000914">
    <property type="entry name" value="SBP_5_dom"/>
</dbReference>
<evidence type="ECO:0000259" key="1">
    <source>
        <dbReference type="Pfam" id="PF00496"/>
    </source>
</evidence>
<evidence type="ECO:0000313" key="2">
    <source>
        <dbReference type="EMBL" id="GAI32368.1"/>
    </source>
</evidence>
<dbReference type="GO" id="GO:0015833">
    <property type="term" value="P:peptide transport"/>
    <property type="evidence" value="ECO:0007669"/>
    <property type="project" value="TreeGrafter"/>
</dbReference>
<accession>X1MM41</accession>
<name>X1MM41_9ZZZZ</name>
<proteinExistence type="predicted"/>
<comment type="caution">
    <text evidence="2">The sequence shown here is derived from an EMBL/GenBank/DDBJ whole genome shotgun (WGS) entry which is preliminary data.</text>
</comment>
<organism evidence="2">
    <name type="scientific">marine sediment metagenome</name>
    <dbReference type="NCBI Taxonomy" id="412755"/>
    <lineage>
        <taxon>unclassified sequences</taxon>
        <taxon>metagenomes</taxon>
        <taxon>ecological metagenomes</taxon>
    </lineage>
</organism>
<dbReference type="Gene3D" id="3.40.190.10">
    <property type="entry name" value="Periplasmic binding protein-like II"/>
    <property type="match status" value="1"/>
</dbReference>
<protein>
    <recommendedName>
        <fullName evidence="1">Solute-binding protein family 5 domain-containing protein</fullName>
    </recommendedName>
</protein>
<dbReference type="PANTHER" id="PTHR30290:SF34">
    <property type="entry name" value="ABC TRANSPORTER, PERIPLASMIC OLIGO-PEPTIDE BINDING PROTEIN, PUTATIVE-RELATED"/>
    <property type="match status" value="1"/>
</dbReference>
<dbReference type="InterPro" id="IPR039424">
    <property type="entry name" value="SBP_5"/>
</dbReference>
<feature type="non-terminal residue" evidence="2">
    <location>
        <position position="1"/>
    </location>
</feature>
<dbReference type="GO" id="GO:1904680">
    <property type="term" value="F:peptide transmembrane transporter activity"/>
    <property type="evidence" value="ECO:0007669"/>
    <property type="project" value="TreeGrafter"/>
</dbReference>
<dbReference type="EMBL" id="BARV01015726">
    <property type="protein sequence ID" value="GAI32368.1"/>
    <property type="molecule type" value="Genomic_DNA"/>
</dbReference>
<dbReference type="Gene3D" id="3.10.105.10">
    <property type="entry name" value="Dipeptide-binding Protein, Domain 3"/>
    <property type="match status" value="1"/>
</dbReference>
<sequence>CIENGDWDGTEESYETLNNPFPGGSPIHSKSNGTGPFMLEHWIPGNEISLVRNDNYWGAPASFERVITRIVYEWSERGLMLYSGDVDCAVIPTGEIEEVREMPGILVYEDLLTLTNQAFFFQFDIDPTSTLIGSGQLDGNGIPANFFSDIDVRKGFAYAFDWDTYIHDAMRGYGEQISSPIVKGIPYYKPEWPGYELDLAKAEGHLKAAWDGLLWENGFEVTLVYGLGDITGKIACEILQSNLFEINPLFRINLQLMSWPTMINEMQLGGLPMYLNGWTADYPDPHNFVFP</sequence>
<dbReference type="AlphaFoldDB" id="X1MM41"/>